<comment type="catalytic activity">
    <reaction evidence="1">
        <text>Endonucleolytic cleavage to 5'-phosphomonoester.</text>
        <dbReference type="EC" id="3.1.26.4"/>
    </reaction>
</comment>
<organism evidence="3 4">
    <name type="scientific">Pseudobutyrivibrio ruminis</name>
    <dbReference type="NCBI Taxonomy" id="46206"/>
    <lineage>
        <taxon>Bacteria</taxon>
        <taxon>Bacillati</taxon>
        <taxon>Bacillota</taxon>
        <taxon>Clostridia</taxon>
        <taxon>Lachnospirales</taxon>
        <taxon>Lachnospiraceae</taxon>
        <taxon>Pseudobutyrivibrio</taxon>
    </lineage>
</organism>
<keyword evidence="1" id="KW-0378">Hydrolase</keyword>
<evidence type="ECO:0000259" key="2">
    <source>
        <dbReference type="Pfam" id="PF01351"/>
    </source>
</evidence>
<dbReference type="EMBL" id="SVER01000001">
    <property type="protein sequence ID" value="MBE5918202.1"/>
    <property type="molecule type" value="Genomic_DNA"/>
</dbReference>
<evidence type="ECO:0000313" key="4">
    <source>
        <dbReference type="Proteomes" id="UP000766246"/>
    </source>
</evidence>
<comment type="similarity">
    <text evidence="1">Belongs to the RNase HII family.</text>
</comment>
<gene>
    <name evidence="3" type="ORF">E7272_00005</name>
</gene>
<comment type="caution">
    <text evidence="3">The sequence shown here is derived from an EMBL/GenBank/DDBJ whole genome shotgun (WGS) entry which is preliminary data.</text>
</comment>
<dbReference type="InterPro" id="IPR036397">
    <property type="entry name" value="RNaseH_sf"/>
</dbReference>
<dbReference type="Pfam" id="PF01351">
    <property type="entry name" value="RNase_HII"/>
    <property type="match status" value="1"/>
</dbReference>
<proteinExistence type="inferred from homology"/>
<dbReference type="AlphaFoldDB" id="A0A927U706"/>
<dbReference type="GO" id="GO:0003676">
    <property type="term" value="F:nucleic acid binding"/>
    <property type="evidence" value="ECO:0007669"/>
    <property type="project" value="InterPro"/>
</dbReference>
<dbReference type="Proteomes" id="UP000766246">
    <property type="component" value="Unassembled WGS sequence"/>
</dbReference>
<dbReference type="Gene3D" id="3.30.420.10">
    <property type="entry name" value="Ribonuclease H-like superfamily/Ribonuclease H"/>
    <property type="match status" value="1"/>
</dbReference>
<dbReference type="EC" id="3.1.26.4" evidence="1"/>
<protein>
    <recommendedName>
        <fullName evidence="1">Ribonuclease</fullName>
        <ecNumber evidence="1">3.1.26.4</ecNumber>
    </recommendedName>
</protein>
<keyword evidence="1" id="KW-0255">Endonuclease</keyword>
<comment type="function">
    <text evidence="1">Endonuclease that specifically degrades the RNA of RNA-DNA hybrids.</text>
</comment>
<reference evidence="3" key="1">
    <citation type="submission" date="2019-04" db="EMBL/GenBank/DDBJ databases">
        <title>Evolution of Biomass-Degrading Anaerobic Consortia Revealed by Metagenomics.</title>
        <authorList>
            <person name="Peng X."/>
        </authorList>
    </citation>
    <scope>NUCLEOTIDE SEQUENCE</scope>
    <source>
        <strain evidence="3">SIG311</strain>
    </source>
</reference>
<evidence type="ECO:0000256" key="1">
    <source>
        <dbReference type="RuleBase" id="RU003515"/>
    </source>
</evidence>
<keyword evidence="1" id="KW-0540">Nuclease</keyword>
<dbReference type="GO" id="GO:0004523">
    <property type="term" value="F:RNA-DNA hybrid ribonuclease activity"/>
    <property type="evidence" value="ECO:0007669"/>
    <property type="project" value="UniProtKB-EC"/>
</dbReference>
<dbReference type="InterPro" id="IPR012337">
    <property type="entry name" value="RNaseH-like_sf"/>
</dbReference>
<dbReference type="SUPFAM" id="SSF53098">
    <property type="entry name" value="Ribonuclease H-like"/>
    <property type="match status" value="1"/>
</dbReference>
<feature type="domain" description="RNase H type-2" evidence="2">
    <location>
        <begin position="103"/>
        <end position="306"/>
    </location>
</feature>
<evidence type="ECO:0000313" key="3">
    <source>
        <dbReference type="EMBL" id="MBE5918202.1"/>
    </source>
</evidence>
<sequence length="347" mass="38771">MAKVKYWVLEGVDKVVKGTYKMADKVQHKSNYVEGTDGTIYYISGANKGYESQVDAEAAFNCGTEAKPKKTSTSGNKAIAKSANTAIAPKAPTSTKLTPGAYIGSDEVGKIEPLKQLIVVAVHVKAEMFDKMRALGVDDSKKIPTKISKIGKILTGFDSFEQFESGKVYENEEYGLTYCPYILSNAEYNKYHEAGINANEVLTRIHNEANLRLLQHLEEAGIKISDIVIDDYMNGYGAKKFGEYLNENGYDKDKLTDKTDLKLTFETKADGTYKEIVGTASDICAYLDGLCQEYLNNKYGMELDYGNIVNHPSMGKRLRDSFTRIKEMDPDMSDVKHTKTYNDWKNM</sequence>
<dbReference type="InterPro" id="IPR024567">
    <property type="entry name" value="RNase_HII/HIII_dom"/>
</dbReference>
<accession>A0A927U706</accession>
<name>A0A927U706_9FIRM</name>